<dbReference type="Proteomes" id="UP001354931">
    <property type="component" value="Unassembled WGS sequence"/>
</dbReference>
<gene>
    <name evidence="1" type="ORF">OKJ99_34390</name>
</gene>
<accession>A0ABU6FII4</accession>
<keyword evidence="2" id="KW-1185">Reference proteome</keyword>
<protein>
    <submittedName>
        <fullName evidence="1">Uncharacterized protein</fullName>
    </submittedName>
</protein>
<comment type="caution">
    <text evidence="1">The sequence shown here is derived from an EMBL/GenBank/DDBJ whole genome shotgun (WGS) entry which is preliminary data.</text>
</comment>
<evidence type="ECO:0000313" key="1">
    <source>
        <dbReference type="EMBL" id="MEB8342597.1"/>
    </source>
</evidence>
<dbReference type="EMBL" id="JAOZYC010000166">
    <property type="protein sequence ID" value="MEB8342597.1"/>
    <property type="molecule type" value="Genomic_DNA"/>
</dbReference>
<reference evidence="1 2" key="1">
    <citation type="submission" date="2022-10" db="EMBL/GenBank/DDBJ databases">
        <authorList>
            <person name="Xie J."/>
            <person name="Shen N."/>
        </authorList>
    </citation>
    <scope>NUCLEOTIDE SEQUENCE [LARGE SCALE GENOMIC DNA]</scope>
    <source>
        <strain evidence="1 2">YIM65594</strain>
    </source>
</reference>
<name>A0ABU6FII4_9ACTN</name>
<proteinExistence type="predicted"/>
<dbReference type="RefSeq" id="WP_326022140.1">
    <property type="nucleotide sequence ID" value="NZ_JAOZYC010000166.1"/>
</dbReference>
<sequence length="91" mass="9542">MTAIPPPGVPGLLSRRELTVLADCSTLLVQDDGAGLGEPGPAWFDALAENWINTVPGVSAYRRIGVSAWSASGPPALSRFPSPWTCAARPR</sequence>
<evidence type="ECO:0000313" key="2">
    <source>
        <dbReference type="Proteomes" id="UP001354931"/>
    </source>
</evidence>
<organism evidence="1 2">
    <name type="scientific">Streptomyces endophyticus</name>
    <dbReference type="NCBI Taxonomy" id="714166"/>
    <lineage>
        <taxon>Bacteria</taxon>
        <taxon>Bacillati</taxon>
        <taxon>Actinomycetota</taxon>
        <taxon>Actinomycetes</taxon>
        <taxon>Kitasatosporales</taxon>
        <taxon>Streptomycetaceae</taxon>
        <taxon>Streptomyces</taxon>
    </lineage>
</organism>